<dbReference type="GO" id="GO:0005886">
    <property type="term" value="C:plasma membrane"/>
    <property type="evidence" value="ECO:0007669"/>
    <property type="project" value="TreeGrafter"/>
</dbReference>
<accession>A0A1R2BNF2</accession>
<protein>
    <recommendedName>
        <fullName evidence="3">PIPK domain-containing protein</fullName>
    </recommendedName>
</protein>
<dbReference type="GO" id="GO:0046854">
    <property type="term" value="P:phosphatidylinositol phosphate biosynthetic process"/>
    <property type="evidence" value="ECO:0007669"/>
    <property type="project" value="TreeGrafter"/>
</dbReference>
<dbReference type="InterPro" id="IPR027483">
    <property type="entry name" value="PInositol-4-P-4/5-kinase_C_sf"/>
</dbReference>
<keyword evidence="2" id="KW-1133">Transmembrane helix</keyword>
<evidence type="ECO:0000256" key="2">
    <source>
        <dbReference type="SAM" id="Phobius"/>
    </source>
</evidence>
<organism evidence="4 5">
    <name type="scientific">Stentor coeruleus</name>
    <dbReference type="NCBI Taxonomy" id="5963"/>
    <lineage>
        <taxon>Eukaryota</taxon>
        <taxon>Sar</taxon>
        <taxon>Alveolata</taxon>
        <taxon>Ciliophora</taxon>
        <taxon>Postciliodesmatophora</taxon>
        <taxon>Heterotrichea</taxon>
        <taxon>Heterotrichida</taxon>
        <taxon>Stentoridae</taxon>
        <taxon>Stentor</taxon>
    </lineage>
</organism>
<dbReference type="Gene3D" id="3.30.810.10">
    <property type="entry name" value="2-Layer Sandwich"/>
    <property type="match status" value="1"/>
</dbReference>
<dbReference type="GO" id="GO:0016308">
    <property type="term" value="F:1-phosphatidylinositol-4-phosphate 5-kinase activity"/>
    <property type="evidence" value="ECO:0007669"/>
    <property type="project" value="TreeGrafter"/>
</dbReference>
<feature type="domain" description="PIPK" evidence="3">
    <location>
        <begin position="154"/>
        <end position="484"/>
    </location>
</feature>
<dbReference type="InterPro" id="IPR023610">
    <property type="entry name" value="PInositol-4/5-P-5/4-kinase"/>
</dbReference>
<feature type="transmembrane region" description="Helical" evidence="2">
    <location>
        <begin position="6"/>
        <end position="24"/>
    </location>
</feature>
<keyword evidence="1" id="KW-0067">ATP-binding</keyword>
<dbReference type="Gene3D" id="3.30.800.10">
    <property type="entry name" value="Phosphatidylinositol Phosphate Kinase II Beta"/>
    <property type="match status" value="1"/>
</dbReference>
<evidence type="ECO:0000313" key="5">
    <source>
        <dbReference type="Proteomes" id="UP000187209"/>
    </source>
</evidence>
<dbReference type="InterPro" id="IPR027484">
    <property type="entry name" value="PInositol-4-P-5-kinase_N"/>
</dbReference>
<dbReference type="AlphaFoldDB" id="A0A1R2BNF2"/>
<gene>
    <name evidence="4" type="ORF">SteCoe_21896</name>
</gene>
<feature type="transmembrane region" description="Helical" evidence="2">
    <location>
        <begin position="36"/>
        <end position="62"/>
    </location>
</feature>
<proteinExistence type="predicted"/>
<evidence type="ECO:0000313" key="4">
    <source>
        <dbReference type="EMBL" id="OMJ78301.1"/>
    </source>
</evidence>
<dbReference type="SUPFAM" id="SSF56104">
    <property type="entry name" value="SAICAR synthase-like"/>
    <property type="match status" value="1"/>
</dbReference>
<keyword evidence="5" id="KW-1185">Reference proteome</keyword>
<dbReference type="GO" id="GO:0005524">
    <property type="term" value="F:ATP binding"/>
    <property type="evidence" value="ECO:0007669"/>
    <property type="project" value="UniProtKB-UniRule"/>
</dbReference>
<feature type="transmembrane region" description="Helical" evidence="2">
    <location>
        <begin position="68"/>
        <end position="89"/>
    </location>
</feature>
<keyword evidence="1" id="KW-0547">Nucleotide-binding</keyword>
<name>A0A1R2BNF2_9CILI</name>
<dbReference type="EMBL" id="MPUH01000528">
    <property type="protein sequence ID" value="OMJ78301.1"/>
    <property type="molecule type" value="Genomic_DNA"/>
</dbReference>
<dbReference type="OrthoDB" id="2129491at2759"/>
<dbReference type="CDD" id="cd00139">
    <property type="entry name" value="PIPKc"/>
    <property type="match status" value="1"/>
</dbReference>
<keyword evidence="1" id="KW-0418">Kinase</keyword>
<reference evidence="4 5" key="1">
    <citation type="submission" date="2016-11" db="EMBL/GenBank/DDBJ databases">
        <title>The macronuclear genome of Stentor coeruleus: a giant cell with tiny introns.</title>
        <authorList>
            <person name="Slabodnick M."/>
            <person name="Ruby J.G."/>
            <person name="Reiff S.B."/>
            <person name="Swart E.C."/>
            <person name="Gosai S."/>
            <person name="Prabakaran S."/>
            <person name="Witkowska E."/>
            <person name="Larue G.E."/>
            <person name="Fisher S."/>
            <person name="Freeman R.M."/>
            <person name="Gunawardena J."/>
            <person name="Chu W."/>
            <person name="Stover N.A."/>
            <person name="Gregory B.D."/>
            <person name="Nowacki M."/>
            <person name="Derisi J."/>
            <person name="Roy S.W."/>
            <person name="Marshall W.F."/>
            <person name="Sood P."/>
        </authorList>
    </citation>
    <scope>NUCLEOTIDE SEQUENCE [LARGE SCALE GENOMIC DNA]</scope>
    <source>
        <strain evidence="4">WM001</strain>
    </source>
</reference>
<keyword evidence="2" id="KW-0812">Transmembrane</keyword>
<dbReference type="Proteomes" id="UP000187209">
    <property type="component" value="Unassembled WGS sequence"/>
</dbReference>
<keyword evidence="2" id="KW-0472">Membrane</keyword>
<dbReference type="SMART" id="SM00330">
    <property type="entry name" value="PIPKc"/>
    <property type="match status" value="1"/>
</dbReference>
<dbReference type="PROSITE" id="PS51455">
    <property type="entry name" value="PIPK"/>
    <property type="match status" value="1"/>
</dbReference>
<dbReference type="Pfam" id="PF01504">
    <property type="entry name" value="PIP5K"/>
    <property type="match status" value="2"/>
</dbReference>
<dbReference type="PANTHER" id="PTHR23086">
    <property type="entry name" value="PHOSPHATIDYLINOSITOL-4-PHOSPHATE 5-KINASE"/>
    <property type="match status" value="1"/>
</dbReference>
<evidence type="ECO:0000256" key="1">
    <source>
        <dbReference type="PROSITE-ProRule" id="PRU00781"/>
    </source>
</evidence>
<dbReference type="PANTHER" id="PTHR23086:SF8">
    <property type="entry name" value="PHOSPHATIDYLINOSITOL 5-PHOSPHATE 4-KINASE, ISOFORM A"/>
    <property type="match status" value="1"/>
</dbReference>
<evidence type="ECO:0000259" key="3">
    <source>
        <dbReference type="PROSITE" id="PS51455"/>
    </source>
</evidence>
<keyword evidence="1" id="KW-0808">Transferase</keyword>
<sequence length="488" mass="56859">MHYLEYAPFIINLPIMWFSVIYAVKKLKRKYFSTTMNYALVIISVSLTWCLPTLLKLIIVLTNANENLALAAFLIGTLSGTCVGLSRITNKKVKKEVKKHYKYLNIELKNFDLRKGKVESHEGFSNLSDISNSLFESEEIDFFTNFYEAISKQSILAILVSLIIKYRKEVTEKLEYSKSDRHKTIFMDFHDFEALATYYGIQKFEEIYDVETKLTIYSPASFAKIIQVLGISSNDIYKSLLDHENLTKIKQLITMSGGNSSSILFSTSDEKFVIKTISKAEKIVFHRELLRSYSKRIEECPNSKLVKILGLFKLMPLDLYFILMENIIPFSSQAYIFDLKGSSIGRYVSVSNPEYLIQGRIFKDENLRNSNKKIILSEENYYEIIKILEDDMKILMELNIMDYSLLVCFYEPGHLAEETNIRHLLEYGRNLYAIGLIDIFQKYNKSKISERIFKKLLFRNSRELSVQPSESYYTRLTQFTREIFTPSL</sequence>
<comment type="caution">
    <text evidence="4">The sequence shown here is derived from an EMBL/GenBank/DDBJ whole genome shotgun (WGS) entry which is preliminary data.</text>
</comment>
<dbReference type="InterPro" id="IPR002498">
    <property type="entry name" value="PInositol-4-P-4/5-kinase_core"/>
</dbReference>